<dbReference type="Pfam" id="PF09084">
    <property type="entry name" value="NMT1"/>
    <property type="match status" value="1"/>
</dbReference>
<dbReference type="AlphaFoldDB" id="A0A388SEW1"/>
<proteinExistence type="predicted"/>
<feature type="domain" description="SsuA/THI5-like" evidence="1">
    <location>
        <begin position="85"/>
        <end position="133"/>
    </location>
</feature>
<dbReference type="InterPro" id="IPR015168">
    <property type="entry name" value="SsuA/THI5"/>
</dbReference>
<dbReference type="EMBL" id="BGZJ01000001">
    <property type="protein sequence ID" value="GBO93960.1"/>
    <property type="molecule type" value="Genomic_DNA"/>
</dbReference>
<name>A0A388SEW1_9BURK</name>
<comment type="caution">
    <text evidence="2">The sequence shown here is derived from an EMBL/GenBank/DDBJ whole genome shotgun (WGS) entry which is preliminary data.</text>
</comment>
<accession>A0A388SEW1</accession>
<evidence type="ECO:0000313" key="2">
    <source>
        <dbReference type="EMBL" id="GBO93960.1"/>
    </source>
</evidence>
<dbReference type="OrthoDB" id="8689594at2"/>
<dbReference type="RefSeq" id="WP_116270241.1">
    <property type="nucleotide sequence ID" value="NZ_BGZJ01000001.1"/>
</dbReference>
<protein>
    <recommendedName>
        <fullName evidence="1">SsuA/THI5-like domain-containing protein</fullName>
    </recommendedName>
</protein>
<keyword evidence="3" id="KW-1185">Reference proteome</keyword>
<dbReference type="Gene3D" id="3.40.190.10">
    <property type="entry name" value="Periplasmic binding protein-like II"/>
    <property type="match status" value="1"/>
</dbReference>
<dbReference type="SUPFAM" id="SSF53850">
    <property type="entry name" value="Periplasmic binding protein-like II"/>
    <property type="match status" value="1"/>
</dbReference>
<reference evidence="2 3" key="1">
    <citation type="journal article" date="2018" name="Int. J. Syst. Evol. Microbiol.">
        <title>Mesosutterella multiformis gen. nov., sp. nov., a member of the family Sutterellaceae and Sutterella megalosphaeroides sp. nov., isolated from human faeces.</title>
        <authorList>
            <person name="Sakamoto M."/>
            <person name="Ikeyama N."/>
            <person name="Kunihiro T."/>
            <person name="Iino T."/>
            <person name="Yuki M."/>
            <person name="Ohkuma M."/>
        </authorList>
    </citation>
    <scope>NUCLEOTIDE SEQUENCE [LARGE SCALE GENOMIC DNA]</scope>
    <source>
        <strain evidence="2 3">4NBBH2</strain>
    </source>
</reference>
<evidence type="ECO:0000259" key="1">
    <source>
        <dbReference type="Pfam" id="PF09084"/>
    </source>
</evidence>
<sequence length="320" mass="36559">MALKIRMKSRDWDFWTPLLLGDVTSDTIDLELTRVQSLIDNVADDPDCEAAEMSLSRYAIRRSAGTDRNLVGIPFFIMRGFRNRCILTSDDSPITTLSDLRGKRIGLSGWQDSGNTWTRALLLEAGVPVDSIQWTLSRMTAADRIDPERGKQFWDDRVVFHDPDETPLVDLLKAGKIDAIFQAFMPADFYSEGYGLRQLQPDFVSQEKAWFGCAGFVPGIHILAMKADFIAAHPEAPRQLCELLRASQNLWLAKRRKYFETTPWLIADLIDMAKSLPEDWDPVGLEPNRRMLDEFARQQYLQKLTPVQRDADFLFPVKTI</sequence>
<evidence type="ECO:0000313" key="3">
    <source>
        <dbReference type="Proteomes" id="UP000266091"/>
    </source>
</evidence>
<organism evidence="2 3">
    <name type="scientific">Mesosutterella multiformis</name>
    <dbReference type="NCBI Taxonomy" id="2259133"/>
    <lineage>
        <taxon>Bacteria</taxon>
        <taxon>Pseudomonadati</taxon>
        <taxon>Pseudomonadota</taxon>
        <taxon>Betaproteobacteria</taxon>
        <taxon>Burkholderiales</taxon>
        <taxon>Sutterellaceae</taxon>
        <taxon>Mesosutterella</taxon>
    </lineage>
</organism>
<gene>
    <name evidence="2" type="ORF">MESMUL_13140</name>
</gene>
<dbReference type="Proteomes" id="UP000266091">
    <property type="component" value="Unassembled WGS sequence"/>
</dbReference>